<reference evidence="1" key="1">
    <citation type="submission" date="2021-01" db="EMBL/GenBank/DDBJ databases">
        <authorList>
            <person name="Corre E."/>
            <person name="Pelletier E."/>
            <person name="Niang G."/>
            <person name="Scheremetjew M."/>
            <person name="Finn R."/>
            <person name="Kale V."/>
            <person name="Holt S."/>
            <person name="Cochrane G."/>
            <person name="Meng A."/>
            <person name="Brown T."/>
            <person name="Cohen L."/>
        </authorList>
    </citation>
    <scope>NUCLEOTIDE SEQUENCE</scope>
    <source>
        <strain evidence="1">CCMP 410</strain>
    </source>
</reference>
<sequence length="178" mass="20078">MGSLRYLGIEMLERSGLLQALLAPRPCNLRTIRVGYGAVVSDSDFHELLGFLSDPECKMEELAGSIEFENNLDNTSIMNKRCQSLINVVEYENESLREPIYIRGNIAANYKRSFEFWSWMNTVCPNRLKLRRAELTFALADEIAEFALKGDFDDDSASAIFSLVKSTCQNWAEGSSQG</sequence>
<dbReference type="EMBL" id="HBGK01047077">
    <property type="protein sequence ID" value="CAD9306785.1"/>
    <property type="molecule type" value="Transcribed_RNA"/>
</dbReference>
<proteinExistence type="predicted"/>
<accession>A0A7S1VRN3</accession>
<gene>
    <name evidence="1" type="ORF">GOCE00092_LOCUS24725</name>
</gene>
<protein>
    <submittedName>
        <fullName evidence="1">Uncharacterized protein</fullName>
    </submittedName>
</protein>
<name>A0A7S1VRN3_9STRA</name>
<evidence type="ECO:0000313" key="1">
    <source>
        <dbReference type="EMBL" id="CAD9306785.1"/>
    </source>
</evidence>
<dbReference type="AlphaFoldDB" id="A0A7S1VRN3"/>
<organism evidence="1">
    <name type="scientific">Grammatophora oceanica</name>
    <dbReference type="NCBI Taxonomy" id="210454"/>
    <lineage>
        <taxon>Eukaryota</taxon>
        <taxon>Sar</taxon>
        <taxon>Stramenopiles</taxon>
        <taxon>Ochrophyta</taxon>
        <taxon>Bacillariophyta</taxon>
        <taxon>Fragilariophyceae</taxon>
        <taxon>Fragilariophycidae</taxon>
        <taxon>Rhabdonematales</taxon>
        <taxon>Grammatophoraceae</taxon>
        <taxon>Grammatophora</taxon>
    </lineage>
</organism>